<feature type="transmembrane region" description="Helical" evidence="1">
    <location>
        <begin position="90"/>
        <end position="109"/>
    </location>
</feature>
<feature type="transmembrane region" description="Helical" evidence="1">
    <location>
        <begin position="288"/>
        <end position="310"/>
    </location>
</feature>
<accession>A0ABP7ZM67</accession>
<keyword evidence="1" id="KW-0812">Transmembrane</keyword>
<keyword evidence="1" id="KW-0472">Membrane</keyword>
<protein>
    <submittedName>
        <fullName evidence="2">Uncharacterized protein</fullName>
    </submittedName>
</protein>
<dbReference type="RefSeq" id="WP_344792164.1">
    <property type="nucleotide sequence ID" value="NZ_BAABBV010000001.1"/>
</dbReference>
<feature type="transmembrane region" description="Helical" evidence="1">
    <location>
        <begin position="236"/>
        <end position="259"/>
    </location>
</feature>
<reference evidence="2" key="2">
    <citation type="submission" date="2023-12" db="EMBL/GenBank/DDBJ databases">
        <authorList>
            <person name="Sun Q."/>
            <person name="Inoue M."/>
        </authorList>
    </citation>
    <scope>NUCLEOTIDE SEQUENCE</scope>
    <source>
        <strain evidence="2">JCM 17590</strain>
    </source>
</reference>
<feature type="transmembrane region" description="Helical" evidence="1">
    <location>
        <begin position="61"/>
        <end position="83"/>
    </location>
</feature>
<comment type="caution">
    <text evidence="2">The sequence shown here is derived from an EMBL/GenBank/DDBJ whole genome shotgun (WGS) entry which is preliminary data.</text>
</comment>
<feature type="transmembrane region" description="Helical" evidence="1">
    <location>
        <begin position="144"/>
        <end position="167"/>
    </location>
</feature>
<name>A0ABP7ZM67_9MICO</name>
<organism evidence="2 3">
    <name type="scientific">Gryllotalpicola daejeonensis</name>
    <dbReference type="NCBI Taxonomy" id="993087"/>
    <lineage>
        <taxon>Bacteria</taxon>
        <taxon>Bacillati</taxon>
        <taxon>Actinomycetota</taxon>
        <taxon>Actinomycetes</taxon>
        <taxon>Micrococcales</taxon>
        <taxon>Microbacteriaceae</taxon>
        <taxon>Gryllotalpicola</taxon>
    </lineage>
</organism>
<feature type="transmembrane region" description="Helical" evidence="1">
    <location>
        <begin position="9"/>
        <end position="29"/>
    </location>
</feature>
<evidence type="ECO:0000313" key="3">
    <source>
        <dbReference type="Proteomes" id="UP001415169"/>
    </source>
</evidence>
<keyword evidence="3" id="KW-1185">Reference proteome</keyword>
<keyword evidence="1" id="KW-1133">Transmembrane helix</keyword>
<reference evidence="2" key="1">
    <citation type="journal article" date="2014" name="Int. J. Syst. Evol. Microbiol.">
        <title>Complete genome of a new Firmicutes species belonging to the dominant human colonic microbiota ('Ruminococcus bicirculans') reveals two chromosomes and a selective capacity to utilize plant glucans.</title>
        <authorList>
            <consortium name="NISC Comparative Sequencing Program"/>
            <person name="Wegmann U."/>
            <person name="Louis P."/>
            <person name="Goesmann A."/>
            <person name="Henrissat B."/>
            <person name="Duncan S.H."/>
            <person name="Flint H.J."/>
        </authorList>
    </citation>
    <scope>NUCLEOTIDE SEQUENCE</scope>
    <source>
        <strain evidence="2">JCM 17590</strain>
    </source>
</reference>
<gene>
    <name evidence="2" type="ORF">GCM10022286_25400</name>
</gene>
<dbReference type="Proteomes" id="UP001415169">
    <property type="component" value="Unassembled WGS sequence"/>
</dbReference>
<evidence type="ECO:0000313" key="2">
    <source>
        <dbReference type="EMBL" id="GAA4164066.1"/>
    </source>
</evidence>
<proteinExistence type="predicted"/>
<dbReference type="EMBL" id="BAABBV010000001">
    <property type="protein sequence ID" value="GAA4164066.1"/>
    <property type="molecule type" value="Genomic_DNA"/>
</dbReference>
<feature type="transmembrane region" description="Helical" evidence="1">
    <location>
        <begin position="211"/>
        <end position="229"/>
    </location>
</feature>
<feature type="transmembrane region" description="Helical" evidence="1">
    <location>
        <begin position="174"/>
        <end position="191"/>
    </location>
</feature>
<evidence type="ECO:0000256" key="1">
    <source>
        <dbReference type="SAM" id="Phobius"/>
    </source>
</evidence>
<sequence length="319" mass="32849">MSVSGARGIVTAVAVALAAAVLGGLPWLLTGARLPLQNLWASETPPAQMPHTMLPFSQYSLVFQASIIIVGAGLAGLSVRLLARVLDRHAPLAGVAGAMLAVLYIAAIIQTGLTVASGLQRDLPGWRGVLGDEDARPLSGASQLYLAGLIGVAIVVVLFALAVYVVVARARVPAAAVALSIVAVLLGPWVRELVQATAVIEPTRPAAWLDPITWVPPIGVGLAICWCGVRGVRRIVAAAVCLAVLWLVPALLETVSAVAGSRALVHDPRELADYGWGLFRMLLGPAGWSLPLLGAAVVVAVAGAVGARLVRRARPPASP</sequence>